<evidence type="ECO:0000313" key="3">
    <source>
        <dbReference type="Proteomes" id="UP000183471"/>
    </source>
</evidence>
<proteinExistence type="predicted"/>
<gene>
    <name evidence="2" type="ORF">SAMN05216402_1371</name>
</gene>
<name>A0ABY0TBB2_9PROT</name>
<keyword evidence="1" id="KW-0732">Signal</keyword>
<dbReference type="Proteomes" id="UP000183471">
    <property type="component" value="Unassembled WGS sequence"/>
</dbReference>
<dbReference type="EMBL" id="FNKY01000001">
    <property type="protein sequence ID" value="SDQ57141.1"/>
    <property type="molecule type" value="Genomic_DNA"/>
</dbReference>
<evidence type="ECO:0000313" key="2">
    <source>
        <dbReference type="EMBL" id="SDQ57141.1"/>
    </source>
</evidence>
<reference evidence="2 3" key="1">
    <citation type="submission" date="2016-10" db="EMBL/GenBank/DDBJ databases">
        <authorList>
            <person name="Varghese N."/>
            <person name="Submissions S."/>
        </authorList>
    </citation>
    <scope>NUCLEOTIDE SEQUENCE [LARGE SCALE GENOMIC DNA]</scope>
    <source>
        <strain evidence="2 3">Nl1</strain>
    </source>
</reference>
<protein>
    <submittedName>
        <fullName evidence="2">Uncharacterized protein</fullName>
    </submittedName>
</protein>
<sequence>MKKNLTNMLRSALLIIAATLALPAFAEDDAAPASNMEILRDKVVADKKFVVANNMKLTEAEAKAFWPIYDAYQQDLHQINERLAKVINDYALAYNKGALLDNTAKKLLDEAIAVELAEVKLKQSYAPKLSKVLPGVKVARYLQIENKIRAIVRYELAAAIPLVE</sequence>
<feature type="signal peptide" evidence="1">
    <location>
        <begin position="1"/>
        <end position="26"/>
    </location>
</feature>
<keyword evidence="3" id="KW-1185">Reference proteome</keyword>
<feature type="chain" id="PRO_5045699227" evidence="1">
    <location>
        <begin position="27"/>
        <end position="164"/>
    </location>
</feature>
<dbReference type="RefSeq" id="WP_074631660.1">
    <property type="nucleotide sequence ID" value="NZ_FNKY01000001.1"/>
</dbReference>
<evidence type="ECO:0000256" key="1">
    <source>
        <dbReference type="SAM" id="SignalP"/>
    </source>
</evidence>
<accession>A0ABY0TBB2</accession>
<comment type="caution">
    <text evidence="2">The sequence shown here is derived from an EMBL/GenBank/DDBJ whole genome shotgun (WGS) entry which is preliminary data.</text>
</comment>
<organism evidence="2 3">
    <name type="scientific">Nitrosospira multiformis</name>
    <dbReference type="NCBI Taxonomy" id="1231"/>
    <lineage>
        <taxon>Bacteria</taxon>
        <taxon>Pseudomonadati</taxon>
        <taxon>Pseudomonadota</taxon>
        <taxon>Betaproteobacteria</taxon>
        <taxon>Nitrosomonadales</taxon>
        <taxon>Nitrosomonadaceae</taxon>
        <taxon>Nitrosospira</taxon>
    </lineage>
</organism>